<dbReference type="EMBL" id="AQGS01000985">
    <property type="protein sequence ID" value="EPS36029.1"/>
    <property type="molecule type" value="Genomic_DNA"/>
</dbReference>
<proteinExistence type="predicted"/>
<protein>
    <submittedName>
        <fullName evidence="2">Uncharacterized protein</fullName>
    </submittedName>
</protein>
<comment type="caution">
    <text evidence="2">The sequence shown here is derived from an EMBL/GenBank/DDBJ whole genome shotgun (WGS) entry which is preliminary data.</text>
</comment>
<organism evidence="2 3">
    <name type="scientific">Dactylellina haptotyla (strain CBS 200.50)</name>
    <name type="common">Nematode-trapping fungus</name>
    <name type="synonym">Monacrosporium haptotylum</name>
    <dbReference type="NCBI Taxonomy" id="1284197"/>
    <lineage>
        <taxon>Eukaryota</taxon>
        <taxon>Fungi</taxon>
        <taxon>Dikarya</taxon>
        <taxon>Ascomycota</taxon>
        <taxon>Pezizomycotina</taxon>
        <taxon>Orbiliomycetes</taxon>
        <taxon>Orbiliales</taxon>
        <taxon>Orbiliaceae</taxon>
        <taxon>Dactylellina</taxon>
    </lineage>
</organism>
<accession>S8A012</accession>
<dbReference type="Proteomes" id="UP000015100">
    <property type="component" value="Unassembled WGS sequence"/>
</dbReference>
<keyword evidence="3" id="KW-1185">Reference proteome</keyword>
<feature type="region of interest" description="Disordered" evidence="1">
    <location>
        <begin position="316"/>
        <end position="343"/>
    </location>
</feature>
<reference evidence="3" key="2">
    <citation type="submission" date="2013-04" db="EMBL/GenBank/DDBJ databases">
        <title>Genomic mechanisms accounting for the adaptation to parasitism in nematode-trapping fungi.</title>
        <authorList>
            <person name="Ahren D.G."/>
        </authorList>
    </citation>
    <scope>NUCLEOTIDE SEQUENCE [LARGE SCALE GENOMIC DNA]</scope>
    <source>
        <strain evidence="3">CBS 200.50</strain>
    </source>
</reference>
<feature type="region of interest" description="Disordered" evidence="1">
    <location>
        <begin position="140"/>
        <end position="210"/>
    </location>
</feature>
<sequence length="562" mass="61467">MPMKDKKDTGLSRRGRATMSYEYEVEFVEELPVLSASSEYITRLATSVDTEIIPLVPVDDTGFTWSSTATTKFRKDGAALKCFGYCSYQVKCYKCHKPGTVAFERMIRYHNGEFPSAPAESGSVDTGLATSVHTFNATLHIPRESPSPPPRESPPPPPRESPPPPPRRSTVSDLSRRRRGAFGKALGLRSTKKTSYQLPSSSGTRYLETTKETEVAKRNWWEDTQERKAPLVPKEYIQDYQAMNGPGPVTAISRPMGQLPLCTCAEGLLRAAGATMSISDVYNKQLSFSIAGLQKKAVLDRLLGVSLIFQQQHQQHQQRSAGRGAATYSSTSGTSSSISGSRSTIPGALDLKKAGGGGGPSTSVTLIARRLAVQKLATQFPLSSSKALHNARRLQFFGRNRNRGSTQQQSLNLLRFTVLGFGHPTPSSSSLDNGLQHQASSGREYNQDSVPSSASLLSSSPSVILASAMLDEKMGAMDLRTREASLANAIYDRAYPTNEPFQIESLPLSVQEDPCLQDITSWKREPVLEASSFRLDSILDDLEDFQLPASEDSSADHWQLSF</sequence>
<feature type="compositionally biased region" description="Pro residues" evidence="1">
    <location>
        <begin position="145"/>
        <end position="167"/>
    </location>
</feature>
<gene>
    <name evidence="2" type="ORF">H072_10425</name>
</gene>
<evidence type="ECO:0000256" key="1">
    <source>
        <dbReference type="SAM" id="MobiDB-lite"/>
    </source>
</evidence>
<dbReference type="OrthoDB" id="5305876at2759"/>
<dbReference type="HOGENOM" id="CLU_484864_0_0_1"/>
<evidence type="ECO:0000313" key="3">
    <source>
        <dbReference type="Proteomes" id="UP000015100"/>
    </source>
</evidence>
<evidence type="ECO:0000313" key="2">
    <source>
        <dbReference type="EMBL" id="EPS36029.1"/>
    </source>
</evidence>
<feature type="compositionally biased region" description="Polar residues" evidence="1">
    <location>
        <begin position="425"/>
        <end position="448"/>
    </location>
</feature>
<dbReference type="AlphaFoldDB" id="S8A012"/>
<feature type="compositionally biased region" description="Polar residues" evidence="1">
    <location>
        <begin position="193"/>
        <end position="204"/>
    </location>
</feature>
<name>S8A012_DACHA</name>
<feature type="region of interest" description="Disordered" evidence="1">
    <location>
        <begin position="425"/>
        <end position="456"/>
    </location>
</feature>
<reference evidence="2 3" key="1">
    <citation type="journal article" date="2013" name="PLoS Genet.">
        <title>Genomic mechanisms accounting for the adaptation to parasitism in nematode-trapping fungi.</title>
        <authorList>
            <person name="Meerupati T."/>
            <person name="Andersson K.M."/>
            <person name="Friman E."/>
            <person name="Kumar D."/>
            <person name="Tunlid A."/>
            <person name="Ahren D."/>
        </authorList>
    </citation>
    <scope>NUCLEOTIDE SEQUENCE [LARGE SCALE GENOMIC DNA]</scope>
    <source>
        <strain evidence="2 3">CBS 200.50</strain>
    </source>
</reference>